<name>A0ABQ7TBZ0_PHRPL</name>
<feature type="domain" description="GOLD" evidence="1">
    <location>
        <begin position="42"/>
        <end position="171"/>
    </location>
</feature>
<keyword evidence="3" id="KW-1185">Reference proteome</keyword>
<dbReference type="PANTHER" id="PTHR46753">
    <property type="entry name" value="FYVE AND COILED-COIL DOMAIN-CONTAINING PROTEIN 1"/>
    <property type="match status" value="1"/>
</dbReference>
<dbReference type="Proteomes" id="UP000826234">
    <property type="component" value="Unassembled WGS sequence"/>
</dbReference>
<dbReference type="PANTHER" id="PTHR46753:SF4">
    <property type="entry name" value="FYVE AND COILED-COIL DOMAIN AUTOPHAGY ADAPTOR 1"/>
    <property type="match status" value="1"/>
</dbReference>
<dbReference type="PROSITE" id="PS50866">
    <property type="entry name" value="GOLD"/>
    <property type="match status" value="1"/>
</dbReference>
<protein>
    <recommendedName>
        <fullName evidence="1">GOLD domain-containing protein</fullName>
    </recommendedName>
</protein>
<dbReference type="InterPro" id="IPR036598">
    <property type="entry name" value="GOLD_dom_sf"/>
</dbReference>
<proteinExistence type="predicted"/>
<dbReference type="Pfam" id="PF13897">
    <property type="entry name" value="GOLD_2"/>
    <property type="match status" value="1"/>
</dbReference>
<evidence type="ECO:0000313" key="3">
    <source>
        <dbReference type="Proteomes" id="UP000826234"/>
    </source>
</evidence>
<reference evidence="2 3" key="1">
    <citation type="journal article" date="2022" name="Gigascience">
        <title>A chromosome-level genome assembly and annotation of the desert horned lizard, Phrynosoma platyrhinos, provides insight into chromosomal rearrangements among reptiles.</title>
        <authorList>
            <person name="Koochekian N."/>
            <person name="Ascanio A."/>
            <person name="Farleigh K."/>
            <person name="Card D.C."/>
            <person name="Schield D.R."/>
            <person name="Castoe T.A."/>
            <person name="Jezkova T."/>
        </authorList>
    </citation>
    <scope>NUCLEOTIDE SEQUENCE [LARGE SCALE GENOMIC DNA]</scope>
    <source>
        <strain evidence="2">NK-2021</strain>
    </source>
</reference>
<gene>
    <name evidence="2" type="ORF">JD844_002766</name>
</gene>
<comment type="caution">
    <text evidence="2">The sequence shown here is derived from an EMBL/GenBank/DDBJ whole genome shotgun (WGS) entry which is preliminary data.</text>
</comment>
<organism evidence="2 3">
    <name type="scientific">Phrynosoma platyrhinos</name>
    <name type="common">Desert horned lizard</name>
    <dbReference type="NCBI Taxonomy" id="52577"/>
    <lineage>
        <taxon>Eukaryota</taxon>
        <taxon>Metazoa</taxon>
        <taxon>Chordata</taxon>
        <taxon>Craniata</taxon>
        <taxon>Vertebrata</taxon>
        <taxon>Euteleostomi</taxon>
        <taxon>Lepidosauria</taxon>
        <taxon>Squamata</taxon>
        <taxon>Bifurcata</taxon>
        <taxon>Unidentata</taxon>
        <taxon>Episquamata</taxon>
        <taxon>Toxicofera</taxon>
        <taxon>Iguania</taxon>
        <taxon>Phrynosomatidae</taxon>
        <taxon>Phrynosomatinae</taxon>
        <taxon>Phrynosoma</taxon>
    </lineage>
</organism>
<evidence type="ECO:0000313" key="2">
    <source>
        <dbReference type="EMBL" id="KAH0627255.1"/>
    </source>
</evidence>
<accession>A0ABQ7TBZ0</accession>
<dbReference type="EMBL" id="JAIPUX010000521">
    <property type="protein sequence ID" value="KAH0627255.1"/>
    <property type="molecule type" value="Genomic_DNA"/>
</dbReference>
<dbReference type="SUPFAM" id="SSF101576">
    <property type="entry name" value="Supernatant protein factor (SPF), C-terminal domain"/>
    <property type="match status" value="1"/>
</dbReference>
<evidence type="ECO:0000259" key="1">
    <source>
        <dbReference type="PROSITE" id="PS50866"/>
    </source>
</evidence>
<sequence>MVFKIISCWNMSIFFSLCHRNSTYNSSTLDEIDDLQMTQDAEICLLKSGELMLKMPLTVEEIFKFGEANRELFIKSNTYSTIPITAIETGLTISWVFSSDPKSISFSVVYQESEEAPLDQCKVLIPMTRCNSHKETIRGKVKVRNAGIYILIFDNTFSRFISKKVFFHLAVQRPIIYDGSDFP</sequence>
<dbReference type="Gene3D" id="2.60.120.680">
    <property type="entry name" value="GOLD domain"/>
    <property type="match status" value="1"/>
</dbReference>
<dbReference type="InterPro" id="IPR009038">
    <property type="entry name" value="GOLD_dom"/>
</dbReference>